<dbReference type="SMART" id="SM00855">
    <property type="entry name" value="PGAM"/>
    <property type="match status" value="1"/>
</dbReference>
<dbReference type="SUPFAM" id="SSF53254">
    <property type="entry name" value="Phosphoglycerate mutase-like"/>
    <property type="match status" value="1"/>
</dbReference>
<dbReference type="EMBL" id="FOWR01000004">
    <property type="protein sequence ID" value="SFO87874.1"/>
    <property type="molecule type" value="Genomic_DNA"/>
</dbReference>
<dbReference type="InterPro" id="IPR001345">
    <property type="entry name" value="PG/BPGM_mutase_AS"/>
</dbReference>
<name>A0A1I5KS14_9GAMM</name>
<dbReference type="GO" id="GO:0003824">
    <property type="term" value="F:catalytic activity"/>
    <property type="evidence" value="ECO:0007669"/>
    <property type="project" value="InterPro"/>
</dbReference>
<dbReference type="AlphaFoldDB" id="A0A1I5KS14"/>
<proteinExistence type="predicted"/>
<evidence type="ECO:0000313" key="4">
    <source>
        <dbReference type="Proteomes" id="UP000182692"/>
    </source>
</evidence>
<protein>
    <submittedName>
        <fullName evidence="3">Probable phosphoglycerate mutase</fullName>
    </submittedName>
</protein>
<dbReference type="STRING" id="1121869.SAMN03084138_00729"/>
<dbReference type="Gene3D" id="3.40.50.1240">
    <property type="entry name" value="Phosphoglycerate mutase-like"/>
    <property type="match status" value="1"/>
</dbReference>
<dbReference type="InterPro" id="IPR013078">
    <property type="entry name" value="His_Pase_superF_clade-1"/>
</dbReference>
<evidence type="ECO:0000256" key="1">
    <source>
        <dbReference type="PIRSR" id="PIRSR613078-1"/>
    </source>
</evidence>
<dbReference type="OrthoDB" id="9781415at2"/>
<dbReference type="PANTHER" id="PTHR47821:SF2">
    <property type="entry name" value="PHOSPHOGLYCERATE MUTASE FAMILY PROTEIN"/>
    <property type="match status" value="1"/>
</dbReference>
<accession>A0A1I5KS14</accession>
<dbReference type="GeneID" id="35872588"/>
<dbReference type="RefSeq" id="WP_017015240.1">
    <property type="nucleotide sequence ID" value="NZ_FOWR01000004.1"/>
</dbReference>
<reference evidence="3 4" key="1">
    <citation type="submission" date="2016-10" db="EMBL/GenBank/DDBJ databases">
        <authorList>
            <person name="de Groot N.N."/>
        </authorList>
    </citation>
    <scope>NUCLEOTIDE SEQUENCE [LARGE SCALE GENOMIC DNA]</scope>
    <source>
        <strain evidence="3 4">DSM 15893</strain>
    </source>
</reference>
<evidence type="ECO:0000313" key="3">
    <source>
        <dbReference type="EMBL" id="SFO87874.1"/>
    </source>
</evidence>
<dbReference type="Proteomes" id="UP000182692">
    <property type="component" value="Unassembled WGS sequence"/>
</dbReference>
<feature type="binding site" evidence="2">
    <location>
        <position position="67"/>
    </location>
    <ligand>
        <name>substrate</name>
    </ligand>
</feature>
<sequence>MTVFKNSYFLMRHGQSKANVADIVVSDPSIGCHQYGLSPLGEEQAVASALAVKDAGISVIVCSDFTRTRETAALVAETLSIGEPIQDIRLRERFFGTWEGKSSEAYEQVWAKDAVSSSQTENHVESTEQVRRRTMGAILALESQFYDQVILLVSHGDALQILTTAFNALSPGQHRTLPHHETGDIKPLAAKGEALPHAFSALEVV</sequence>
<organism evidence="3 4">
    <name type="scientific">Enterovibrio norvegicus DSM 15893</name>
    <dbReference type="NCBI Taxonomy" id="1121869"/>
    <lineage>
        <taxon>Bacteria</taxon>
        <taxon>Pseudomonadati</taxon>
        <taxon>Pseudomonadota</taxon>
        <taxon>Gammaproteobacteria</taxon>
        <taxon>Vibrionales</taxon>
        <taxon>Vibrionaceae</taxon>
        <taxon>Enterovibrio</taxon>
    </lineage>
</organism>
<feature type="binding site" evidence="2">
    <location>
        <begin position="12"/>
        <end position="19"/>
    </location>
    <ligand>
        <name>substrate</name>
    </ligand>
</feature>
<feature type="active site" description="Tele-phosphohistidine intermediate" evidence="1">
    <location>
        <position position="13"/>
    </location>
</feature>
<dbReference type="InterPro" id="IPR029033">
    <property type="entry name" value="His_PPase_superfam"/>
</dbReference>
<evidence type="ECO:0000256" key="2">
    <source>
        <dbReference type="PIRSR" id="PIRSR613078-2"/>
    </source>
</evidence>
<dbReference type="CDD" id="cd07067">
    <property type="entry name" value="HP_PGM_like"/>
    <property type="match status" value="1"/>
</dbReference>
<dbReference type="PANTHER" id="PTHR47821">
    <property type="entry name" value="PHOSPHOGLYCERATE MUTASE FAMILY PROTEIN"/>
    <property type="match status" value="1"/>
</dbReference>
<dbReference type="Pfam" id="PF00300">
    <property type="entry name" value="His_Phos_1"/>
    <property type="match status" value="1"/>
</dbReference>
<dbReference type="PROSITE" id="PS00175">
    <property type="entry name" value="PG_MUTASE"/>
    <property type="match status" value="1"/>
</dbReference>
<gene>
    <name evidence="3" type="ORF">SAMN03084138_00729</name>
</gene>
<feature type="active site" description="Proton donor/acceptor" evidence="1">
    <location>
        <position position="92"/>
    </location>
</feature>